<evidence type="ECO:0000256" key="1">
    <source>
        <dbReference type="ARBA" id="ARBA00022679"/>
    </source>
</evidence>
<reference evidence="4" key="1">
    <citation type="submission" date="2020-06" db="EMBL/GenBank/DDBJ databases">
        <title>Paenibacillus sp. nov., isolated from soil.</title>
        <authorList>
            <person name="Seo Y.L."/>
        </authorList>
    </citation>
    <scope>NUCLEOTIDE SEQUENCE [LARGE SCALE GENOMIC DNA]</scope>
    <source>
        <strain evidence="4">JW14</strain>
    </source>
</reference>
<comment type="caution">
    <text evidence="4">The sequence shown here is derived from an EMBL/GenBank/DDBJ whole genome shotgun (WGS) entry which is preliminary data.</text>
</comment>
<dbReference type="RefSeq" id="WP_175370846.1">
    <property type="nucleotide sequence ID" value="NZ_JABWCS010000199.1"/>
</dbReference>
<protein>
    <submittedName>
        <fullName evidence="4">GNAT family N-acetyltransferase</fullName>
    </submittedName>
</protein>
<dbReference type="PANTHER" id="PTHR43877">
    <property type="entry name" value="AMINOALKYLPHOSPHONATE N-ACETYLTRANSFERASE-RELATED-RELATED"/>
    <property type="match status" value="1"/>
</dbReference>
<dbReference type="SUPFAM" id="SSF55729">
    <property type="entry name" value="Acyl-CoA N-acyltransferases (Nat)"/>
    <property type="match status" value="1"/>
</dbReference>
<dbReference type="InterPro" id="IPR016181">
    <property type="entry name" value="Acyl_CoA_acyltransferase"/>
</dbReference>
<keyword evidence="2" id="KW-0012">Acyltransferase</keyword>
<dbReference type="AlphaFoldDB" id="A0A850ELJ2"/>
<evidence type="ECO:0000313" key="4">
    <source>
        <dbReference type="EMBL" id="NUU60244.1"/>
    </source>
</evidence>
<keyword evidence="1 4" id="KW-0808">Transferase</keyword>
<dbReference type="Proteomes" id="UP000564806">
    <property type="component" value="Unassembled WGS sequence"/>
</dbReference>
<name>A0A850ELJ2_9BACL</name>
<dbReference type="GO" id="GO:0016747">
    <property type="term" value="F:acyltransferase activity, transferring groups other than amino-acyl groups"/>
    <property type="evidence" value="ECO:0007669"/>
    <property type="project" value="InterPro"/>
</dbReference>
<keyword evidence="5" id="KW-1185">Reference proteome</keyword>
<dbReference type="PROSITE" id="PS51186">
    <property type="entry name" value="GNAT"/>
    <property type="match status" value="1"/>
</dbReference>
<evidence type="ECO:0000256" key="2">
    <source>
        <dbReference type="ARBA" id="ARBA00023315"/>
    </source>
</evidence>
<feature type="domain" description="N-acetyltransferase" evidence="3">
    <location>
        <begin position="1"/>
        <end position="138"/>
    </location>
</feature>
<accession>A0A850ELJ2</accession>
<dbReference type="Gene3D" id="3.40.630.30">
    <property type="match status" value="1"/>
</dbReference>
<dbReference type="InterPro" id="IPR050832">
    <property type="entry name" value="Bact_Acetyltransf"/>
</dbReference>
<evidence type="ECO:0000313" key="5">
    <source>
        <dbReference type="Proteomes" id="UP000564806"/>
    </source>
</evidence>
<dbReference type="InterPro" id="IPR000182">
    <property type="entry name" value="GNAT_dom"/>
</dbReference>
<organism evidence="4 5">
    <name type="scientific">Paenibacillus agri</name>
    <dbReference type="NCBI Taxonomy" id="2744309"/>
    <lineage>
        <taxon>Bacteria</taxon>
        <taxon>Bacillati</taxon>
        <taxon>Bacillota</taxon>
        <taxon>Bacilli</taxon>
        <taxon>Bacillales</taxon>
        <taxon>Paenibacillaceae</taxon>
        <taxon>Paenibacillus</taxon>
    </lineage>
</organism>
<dbReference type="Pfam" id="PF00583">
    <property type="entry name" value="Acetyltransf_1"/>
    <property type="match status" value="1"/>
</dbReference>
<dbReference type="EMBL" id="JABWCS010000199">
    <property type="protein sequence ID" value="NUU60244.1"/>
    <property type="molecule type" value="Genomic_DNA"/>
</dbReference>
<evidence type="ECO:0000259" key="3">
    <source>
        <dbReference type="PROSITE" id="PS51186"/>
    </source>
</evidence>
<gene>
    <name evidence="4" type="ORF">HPT30_07795</name>
</gene>
<proteinExistence type="predicted"/>
<dbReference type="CDD" id="cd04301">
    <property type="entry name" value="NAT_SF"/>
    <property type="match status" value="1"/>
</dbReference>
<sequence>MIYRAMIADDYDAAYELWVNTEGMGLNEADSREGILRFLERNPGLSQVCVHVDGSLAGTALCGHDGRRGFLYHVAVSHASRGKGAGRELVARCLDELRENGIAKCHLMVFKENQKGRQFWEELGWQYRDDIALYSRDT</sequence>